<evidence type="ECO:0000313" key="1">
    <source>
        <dbReference type="EMBL" id="ELR25427.1"/>
    </source>
</evidence>
<feature type="non-terminal residue" evidence="1">
    <location>
        <position position="77"/>
    </location>
</feature>
<gene>
    <name evidence="1" type="ORF">ACA1_294810</name>
</gene>
<dbReference type="RefSeq" id="XP_004368182.1">
    <property type="nucleotide sequence ID" value="XM_004368125.1"/>
</dbReference>
<sequence>MGGGGGGGGWRLWVARAQEGVGVLGVLGVDPEEVVARKTGWYHQALKLGGRGAATEIKEKQQLHFRLLERKPEFEVL</sequence>
<reference evidence="1 2" key="1">
    <citation type="journal article" date="2013" name="Genome Biol.">
        <title>Genome of Acanthamoeba castellanii highlights extensive lateral gene transfer and early evolution of tyrosine kinase signaling.</title>
        <authorList>
            <person name="Clarke M."/>
            <person name="Lohan A.J."/>
            <person name="Liu B."/>
            <person name="Lagkouvardos I."/>
            <person name="Roy S."/>
            <person name="Zafar N."/>
            <person name="Bertelli C."/>
            <person name="Schilde C."/>
            <person name="Kianianmomeni A."/>
            <person name="Burglin T.R."/>
            <person name="Frech C."/>
            <person name="Turcotte B."/>
            <person name="Kopec K.O."/>
            <person name="Synnott J.M."/>
            <person name="Choo C."/>
            <person name="Paponov I."/>
            <person name="Finkler A."/>
            <person name="Soon Heng Tan C."/>
            <person name="Hutchins A.P."/>
            <person name="Weinmeier T."/>
            <person name="Rattei T."/>
            <person name="Chu J.S."/>
            <person name="Gimenez G."/>
            <person name="Irimia M."/>
            <person name="Rigden D.J."/>
            <person name="Fitzpatrick D.A."/>
            <person name="Lorenzo-Morales J."/>
            <person name="Bateman A."/>
            <person name="Chiu C.H."/>
            <person name="Tang P."/>
            <person name="Hegemann P."/>
            <person name="Fromm H."/>
            <person name="Raoult D."/>
            <person name="Greub G."/>
            <person name="Miranda-Saavedra D."/>
            <person name="Chen N."/>
            <person name="Nash P."/>
            <person name="Ginger M.L."/>
            <person name="Horn M."/>
            <person name="Schaap P."/>
            <person name="Caler L."/>
            <person name="Loftus B."/>
        </authorList>
    </citation>
    <scope>NUCLEOTIDE SEQUENCE [LARGE SCALE GENOMIC DNA]</scope>
    <source>
        <strain evidence="1 2">Neff</strain>
    </source>
</reference>
<dbReference type="VEuPathDB" id="AmoebaDB:ACA1_294810"/>
<dbReference type="AlphaFoldDB" id="L8HJP0"/>
<dbReference type="EMBL" id="KB007805">
    <property type="protein sequence ID" value="ELR25427.1"/>
    <property type="molecule type" value="Genomic_DNA"/>
</dbReference>
<organism evidence="1 2">
    <name type="scientific">Acanthamoeba castellanii (strain ATCC 30010 / Neff)</name>
    <dbReference type="NCBI Taxonomy" id="1257118"/>
    <lineage>
        <taxon>Eukaryota</taxon>
        <taxon>Amoebozoa</taxon>
        <taxon>Discosea</taxon>
        <taxon>Longamoebia</taxon>
        <taxon>Centramoebida</taxon>
        <taxon>Acanthamoebidae</taxon>
        <taxon>Acanthamoeba</taxon>
    </lineage>
</organism>
<dbReference type="KEGG" id="acan:ACA1_294810"/>
<keyword evidence="2" id="KW-1185">Reference proteome</keyword>
<evidence type="ECO:0000313" key="2">
    <source>
        <dbReference type="Proteomes" id="UP000011083"/>
    </source>
</evidence>
<dbReference type="Proteomes" id="UP000011083">
    <property type="component" value="Unassembled WGS sequence"/>
</dbReference>
<accession>L8HJP0</accession>
<name>L8HJP0_ACACF</name>
<protein>
    <submittedName>
        <fullName evidence="1">Uncharacterized protein</fullName>
    </submittedName>
</protein>
<proteinExistence type="predicted"/>
<dbReference type="GeneID" id="14926483"/>